<dbReference type="SUPFAM" id="SSF82784">
    <property type="entry name" value="OsmC-like"/>
    <property type="match status" value="1"/>
</dbReference>
<dbReference type="InterPro" id="IPR015946">
    <property type="entry name" value="KH_dom-like_a/b"/>
</dbReference>
<dbReference type="InterPro" id="IPR003718">
    <property type="entry name" value="OsmC/Ohr_fam"/>
</dbReference>
<dbReference type="PANTHER" id="PTHR33797">
    <property type="entry name" value="ORGANIC HYDROPEROXIDE RESISTANCE PROTEIN-LIKE"/>
    <property type="match status" value="1"/>
</dbReference>
<evidence type="ECO:0000313" key="2">
    <source>
        <dbReference type="EMBL" id="MFK4264395.1"/>
    </source>
</evidence>
<comment type="caution">
    <text evidence="2">The sequence shown here is derived from an EMBL/GenBank/DDBJ whole genome shotgun (WGS) entry which is preliminary data.</text>
</comment>
<dbReference type="InterPro" id="IPR036102">
    <property type="entry name" value="OsmC/Ohrsf"/>
</dbReference>
<dbReference type="Pfam" id="PF02566">
    <property type="entry name" value="OsmC"/>
    <property type="match status" value="1"/>
</dbReference>
<evidence type="ECO:0000313" key="3">
    <source>
        <dbReference type="Proteomes" id="UP001620295"/>
    </source>
</evidence>
<dbReference type="Gene3D" id="3.30.300.20">
    <property type="match status" value="1"/>
</dbReference>
<dbReference type="NCBIfam" id="TIGR03561">
    <property type="entry name" value="organ_hyd_perox"/>
    <property type="match status" value="1"/>
</dbReference>
<name>A0ABW8LEP7_9ACTN</name>
<dbReference type="PANTHER" id="PTHR33797:SF2">
    <property type="entry name" value="ORGANIC HYDROPEROXIDE RESISTANCE PROTEIN-LIKE"/>
    <property type="match status" value="1"/>
</dbReference>
<dbReference type="Gene3D" id="2.20.25.10">
    <property type="match status" value="1"/>
</dbReference>
<reference evidence="2 3" key="1">
    <citation type="submission" date="2024-11" db="EMBL/GenBank/DDBJ databases">
        <title>The Natural Products Discovery Center: Release of the First 8490 Sequenced Strains for Exploring Actinobacteria Biosynthetic Diversity.</title>
        <authorList>
            <person name="Kalkreuter E."/>
            <person name="Kautsar S.A."/>
            <person name="Yang D."/>
            <person name="Bader C.D."/>
            <person name="Teijaro C.N."/>
            <person name="Fluegel L."/>
            <person name="Davis C.M."/>
            <person name="Simpson J.R."/>
            <person name="Lauterbach L."/>
            <person name="Steele A.D."/>
            <person name="Gui C."/>
            <person name="Meng S."/>
            <person name="Li G."/>
            <person name="Viehrig K."/>
            <person name="Ye F."/>
            <person name="Su P."/>
            <person name="Kiefer A.F."/>
            <person name="Nichols A."/>
            <person name="Cepeda A.J."/>
            <person name="Yan W."/>
            <person name="Fan B."/>
            <person name="Jiang Y."/>
            <person name="Adhikari A."/>
            <person name="Zheng C.-J."/>
            <person name="Schuster L."/>
            <person name="Cowan T.M."/>
            <person name="Smanski M.J."/>
            <person name="Chevrette M.G."/>
            <person name="De Carvalho L.P.S."/>
            <person name="Shen B."/>
        </authorList>
    </citation>
    <scope>NUCLEOTIDE SEQUENCE [LARGE SCALE GENOMIC DNA]</scope>
    <source>
        <strain evidence="2 3">NPDC020863</strain>
    </source>
</reference>
<dbReference type="Proteomes" id="UP001620295">
    <property type="component" value="Unassembled WGS sequence"/>
</dbReference>
<gene>
    <name evidence="2" type="ORF">ACI2L5_05585</name>
</gene>
<dbReference type="EMBL" id="JBJDQH010000002">
    <property type="protein sequence ID" value="MFK4264395.1"/>
    <property type="molecule type" value="Genomic_DNA"/>
</dbReference>
<keyword evidence="3" id="KW-1185">Reference proteome</keyword>
<organism evidence="2 3">
    <name type="scientific">Streptomyces milbemycinicus</name>
    <dbReference type="NCBI Taxonomy" id="476552"/>
    <lineage>
        <taxon>Bacteria</taxon>
        <taxon>Bacillati</taxon>
        <taxon>Actinomycetota</taxon>
        <taxon>Actinomycetes</taxon>
        <taxon>Kitasatosporales</taxon>
        <taxon>Streptomycetaceae</taxon>
        <taxon>Streptomyces</taxon>
    </lineage>
</organism>
<dbReference type="RefSeq" id="WP_358632970.1">
    <property type="nucleotide sequence ID" value="NZ_JBFAEV010000004.1"/>
</dbReference>
<protein>
    <submittedName>
        <fullName evidence="2">Organic hydroperoxide resistance protein</fullName>
    </submittedName>
</protein>
<sequence>MTKALYTAEAHVAGGRNGRGRTSDGRLDLELRLPKELGGDGEGANPEQLFAIGYAACFGATLALIGQRGNLKADDAEIDASVSLIPIDGGRFKLGAELRISLPSVTGEQAVELVSAAHEVCPYSNATRDNLDVALVVNGARVQRS</sequence>
<evidence type="ECO:0000256" key="1">
    <source>
        <dbReference type="ARBA" id="ARBA00007378"/>
    </source>
</evidence>
<dbReference type="InterPro" id="IPR019953">
    <property type="entry name" value="OHR"/>
</dbReference>
<comment type="similarity">
    <text evidence="1">Belongs to the OsmC/Ohr family.</text>
</comment>
<proteinExistence type="inferred from homology"/>
<accession>A0ABW8LEP7</accession>